<name>A0AA88XFA8_PINIB</name>
<comment type="caution">
    <text evidence="1">The sequence shown here is derived from an EMBL/GenBank/DDBJ whole genome shotgun (WGS) entry which is preliminary data.</text>
</comment>
<reference evidence="1" key="1">
    <citation type="submission" date="2019-08" db="EMBL/GenBank/DDBJ databases">
        <title>The improved chromosome-level genome for the pearl oyster Pinctada fucata martensii using PacBio sequencing and Hi-C.</title>
        <authorList>
            <person name="Zheng Z."/>
        </authorList>
    </citation>
    <scope>NUCLEOTIDE SEQUENCE</scope>
    <source>
        <strain evidence="1">ZZ-2019</strain>
        <tissue evidence="1">Adductor muscle</tissue>
    </source>
</reference>
<keyword evidence="2" id="KW-1185">Reference proteome</keyword>
<evidence type="ECO:0000313" key="2">
    <source>
        <dbReference type="Proteomes" id="UP001186944"/>
    </source>
</evidence>
<dbReference type="EMBL" id="VSWD01000014">
    <property type="protein sequence ID" value="KAK3083473.1"/>
    <property type="molecule type" value="Genomic_DNA"/>
</dbReference>
<protein>
    <submittedName>
        <fullName evidence="1">Uncharacterized protein</fullName>
    </submittedName>
</protein>
<accession>A0AA88XFA8</accession>
<gene>
    <name evidence="1" type="ORF">FSP39_023540</name>
</gene>
<dbReference type="Proteomes" id="UP001186944">
    <property type="component" value="Unassembled WGS sequence"/>
</dbReference>
<sequence length="130" mass="15025">MNESYWIVEHVAKIGDAFAKERMWKEKGVLWYAFLIERNEINDTDDKLGIFMAEQRKYDLNYNGSATANLTIEIDEISEEVKNGKIKLSVNGYTLDITEFKGCYDVACNDTYNEVKSIKVRGKDSIYSEN</sequence>
<dbReference type="AlphaFoldDB" id="A0AA88XFA8"/>
<organism evidence="1 2">
    <name type="scientific">Pinctada imbricata</name>
    <name type="common">Atlantic pearl-oyster</name>
    <name type="synonym">Pinctada martensii</name>
    <dbReference type="NCBI Taxonomy" id="66713"/>
    <lineage>
        <taxon>Eukaryota</taxon>
        <taxon>Metazoa</taxon>
        <taxon>Spiralia</taxon>
        <taxon>Lophotrochozoa</taxon>
        <taxon>Mollusca</taxon>
        <taxon>Bivalvia</taxon>
        <taxon>Autobranchia</taxon>
        <taxon>Pteriomorphia</taxon>
        <taxon>Pterioida</taxon>
        <taxon>Pterioidea</taxon>
        <taxon>Pteriidae</taxon>
        <taxon>Pinctada</taxon>
    </lineage>
</organism>
<evidence type="ECO:0000313" key="1">
    <source>
        <dbReference type="EMBL" id="KAK3083473.1"/>
    </source>
</evidence>
<proteinExistence type="predicted"/>